<evidence type="ECO:0008006" key="3">
    <source>
        <dbReference type="Google" id="ProtNLM"/>
    </source>
</evidence>
<evidence type="ECO:0000313" key="2">
    <source>
        <dbReference type="Proteomes" id="UP001143463"/>
    </source>
</evidence>
<name>A0A9W6L0M7_9PSEU</name>
<dbReference type="EMBL" id="BSFQ01000005">
    <property type="protein sequence ID" value="GLL10620.1"/>
    <property type="molecule type" value="Genomic_DNA"/>
</dbReference>
<reference evidence="1" key="2">
    <citation type="submission" date="2023-01" db="EMBL/GenBank/DDBJ databases">
        <authorList>
            <person name="Sun Q."/>
            <person name="Evtushenko L."/>
        </authorList>
    </citation>
    <scope>NUCLEOTIDE SEQUENCE</scope>
    <source>
        <strain evidence="1">VKM Ac-1069</strain>
    </source>
</reference>
<dbReference type="SUPFAM" id="SSF54593">
    <property type="entry name" value="Glyoxalase/Bleomycin resistance protein/Dihydroxybiphenyl dioxygenase"/>
    <property type="match status" value="1"/>
</dbReference>
<proteinExistence type="predicted"/>
<evidence type="ECO:0000313" key="1">
    <source>
        <dbReference type="EMBL" id="GLL10620.1"/>
    </source>
</evidence>
<gene>
    <name evidence="1" type="ORF">GCM10017577_17600</name>
</gene>
<comment type="caution">
    <text evidence="1">The sequence shown here is derived from an EMBL/GenBank/DDBJ whole genome shotgun (WGS) entry which is preliminary data.</text>
</comment>
<dbReference type="Gene3D" id="3.10.180.10">
    <property type="entry name" value="2,3-Dihydroxybiphenyl 1,2-Dioxygenase, domain 1"/>
    <property type="match status" value="1"/>
</dbReference>
<protein>
    <recommendedName>
        <fullName evidence="3">Glyoxalase/bleomycin resistance protein/dioxygenase superfamily protein</fullName>
    </recommendedName>
</protein>
<dbReference type="Proteomes" id="UP001143463">
    <property type="component" value="Unassembled WGS sequence"/>
</dbReference>
<dbReference type="Pfam" id="PF13669">
    <property type="entry name" value="Glyoxalase_4"/>
    <property type="match status" value="1"/>
</dbReference>
<dbReference type="RefSeq" id="WP_051736814.1">
    <property type="nucleotide sequence ID" value="NZ_BAAAUZ010000002.1"/>
</dbReference>
<dbReference type="AlphaFoldDB" id="A0A9W6L0M7"/>
<organism evidence="1 2">
    <name type="scientific">Pseudonocardia halophobica</name>
    <dbReference type="NCBI Taxonomy" id="29401"/>
    <lineage>
        <taxon>Bacteria</taxon>
        <taxon>Bacillati</taxon>
        <taxon>Actinomycetota</taxon>
        <taxon>Actinomycetes</taxon>
        <taxon>Pseudonocardiales</taxon>
        <taxon>Pseudonocardiaceae</taxon>
        <taxon>Pseudonocardia</taxon>
    </lineage>
</organism>
<accession>A0A9W6L0M7</accession>
<dbReference type="InterPro" id="IPR029068">
    <property type="entry name" value="Glyas_Bleomycin-R_OHBP_Dase"/>
</dbReference>
<sequence>MTSTSDPAGLPRFLAGRHPTQISMNVPDLVAGVRAWSALLGRDDWSVYSYDAQNTEGLTYRGEPGEFAIRLALCGSAPQIELVETLRGPNIYTEWIEAHGYGMHHLGYHVEDVEAAIASFRADGFEPIQTGFHYGLDGDGGFAYYEIPAVDPIVVEVIEVPRRRKPSETLPGLHT</sequence>
<keyword evidence="2" id="KW-1185">Reference proteome</keyword>
<reference evidence="1" key="1">
    <citation type="journal article" date="2014" name="Int. J. Syst. Evol. Microbiol.">
        <title>Complete genome sequence of Corynebacterium casei LMG S-19264T (=DSM 44701T), isolated from a smear-ripened cheese.</title>
        <authorList>
            <consortium name="US DOE Joint Genome Institute (JGI-PGF)"/>
            <person name="Walter F."/>
            <person name="Albersmeier A."/>
            <person name="Kalinowski J."/>
            <person name="Ruckert C."/>
        </authorList>
    </citation>
    <scope>NUCLEOTIDE SEQUENCE</scope>
    <source>
        <strain evidence="1">VKM Ac-1069</strain>
    </source>
</reference>